<dbReference type="CDD" id="cd01637">
    <property type="entry name" value="IMPase_like"/>
    <property type="match status" value="1"/>
</dbReference>
<reference evidence="2 3" key="1">
    <citation type="journal article" date="2012" name="J. Bacteriol.">
        <title>Genome sequence of Lactobacillus mucosae LM1, isolated from piglet feces.</title>
        <authorList>
            <person name="Lee J.H."/>
            <person name="Valeriano V.D."/>
            <person name="Shin Y.R."/>
            <person name="Chae J.P."/>
            <person name="Kim G.B."/>
            <person name="Ham J.S."/>
            <person name="Chun J."/>
            <person name="Kang D.K."/>
        </authorList>
    </citation>
    <scope>NUCLEOTIDE SEQUENCE [LARGE SCALE GENOMIC DNA]</scope>
    <source>
        <strain evidence="2 3">LM1</strain>
    </source>
</reference>
<evidence type="ECO:0000256" key="1">
    <source>
        <dbReference type="PIRSR" id="PIRSR600760-2"/>
    </source>
</evidence>
<dbReference type="SUPFAM" id="SSF56655">
    <property type="entry name" value="Carbohydrate phosphatase"/>
    <property type="match status" value="1"/>
</dbReference>
<accession>A0A0D4CLA3</accession>
<protein>
    <submittedName>
        <fullName evidence="2">Fructose 1,6-bisphosphatase</fullName>
    </submittedName>
</protein>
<dbReference type="STRING" id="1130798.LBLM1_07775"/>
<proteinExistence type="predicted"/>
<dbReference type="GO" id="GO:0008934">
    <property type="term" value="F:inositol monophosphate 1-phosphatase activity"/>
    <property type="evidence" value="ECO:0007669"/>
    <property type="project" value="TreeGrafter"/>
</dbReference>
<evidence type="ECO:0000313" key="3">
    <source>
        <dbReference type="Proteomes" id="UP000003645"/>
    </source>
</evidence>
<evidence type="ECO:0000313" key="2">
    <source>
        <dbReference type="EMBL" id="AJT50893.1"/>
    </source>
</evidence>
<keyword evidence="1" id="KW-0460">Magnesium</keyword>
<keyword evidence="1" id="KW-0479">Metal-binding</keyword>
<dbReference type="OrthoDB" id="9772456at2"/>
<dbReference type="HOGENOM" id="CLU_044118_6_2_9"/>
<dbReference type="Gene3D" id="3.30.540.10">
    <property type="entry name" value="Fructose-1,6-Bisphosphatase, subunit A, domain 1"/>
    <property type="match status" value="1"/>
</dbReference>
<dbReference type="RefSeq" id="WP_006499729.1">
    <property type="nucleotide sequence ID" value="NZ_CP011013.1"/>
</dbReference>
<dbReference type="AlphaFoldDB" id="A0A0D4CLA3"/>
<dbReference type="PANTHER" id="PTHR20854:SF4">
    <property type="entry name" value="INOSITOL-1-MONOPHOSPHATASE-RELATED"/>
    <property type="match status" value="1"/>
</dbReference>
<sequence length="254" mass="28296">MLEQIDQQAQRLMWEVRQQTLQLMTKKFNVAEKTSARDLVTTVDKQNEKMIDERLKTIDPACRIVSEEGFGDQVDDLKGHVWIVDPIDGTMNFVMQKRNFAIMMGLYVDGQPTLGYIMDVVEGTLYHGGKGMGVFANQQRLHTPENKSLADSLMVMNGYLTMNNVHGLQKAARKARGLRMYGSAGIEMIYVLTGCLGAYVSHLHPWDLAAGRVLAEELGLVVKSIDDDHLNVLSSNLVLVATKQAGQDLLTIAE</sequence>
<dbReference type="GO" id="GO:0006020">
    <property type="term" value="P:inositol metabolic process"/>
    <property type="evidence" value="ECO:0007669"/>
    <property type="project" value="TreeGrafter"/>
</dbReference>
<dbReference type="InterPro" id="IPR000760">
    <property type="entry name" value="Inositol_monophosphatase-like"/>
</dbReference>
<dbReference type="EMBL" id="CP011013">
    <property type="protein sequence ID" value="AJT50893.1"/>
    <property type="molecule type" value="Genomic_DNA"/>
</dbReference>
<dbReference type="Proteomes" id="UP000003645">
    <property type="component" value="Chromosome"/>
</dbReference>
<feature type="binding site" evidence="1">
    <location>
        <position position="67"/>
    </location>
    <ligand>
        <name>Mg(2+)</name>
        <dbReference type="ChEBI" id="CHEBI:18420"/>
        <label>1</label>
        <note>catalytic</note>
    </ligand>
</feature>
<keyword evidence="3" id="KW-1185">Reference proteome</keyword>
<dbReference type="PRINTS" id="PR00377">
    <property type="entry name" value="IMPHPHTASES"/>
</dbReference>
<dbReference type="KEGG" id="lmu:LBLM1_07775"/>
<feature type="binding site" evidence="1">
    <location>
        <position position="88"/>
    </location>
    <ligand>
        <name>Mg(2+)</name>
        <dbReference type="ChEBI" id="CHEBI:18420"/>
        <label>1</label>
        <note>catalytic</note>
    </ligand>
</feature>
<dbReference type="PANTHER" id="PTHR20854">
    <property type="entry name" value="INOSITOL MONOPHOSPHATASE"/>
    <property type="match status" value="1"/>
</dbReference>
<comment type="cofactor">
    <cofactor evidence="1">
        <name>Mg(2+)</name>
        <dbReference type="ChEBI" id="CHEBI:18420"/>
    </cofactor>
</comment>
<dbReference type="Pfam" id="PF00459">
    <property type="entry name" value="Inositol_P"/>
    <property type="match status" value="1"/>
</dbReference>
<dbReference type="GO" id="GO:0007165">
    <property type="term" value="P:signal transduction"/>
    <property type="evidence" value="ECO:0007669"/>
    <property type="project" value="TreeGrafter"/>
</dbReference>
<gene>
    <name evidence="2" type="ORF">LBLM1_07775</name>
</gene>
<name>A0A0D4CLA3_LIMMU</name>
<dbReference type="GO" id="GO:0046872">
    <property type="term" value="F:metal ion binding"/>
    <property type="evidence" value="ECO:0007669"/>
    <property type="project" value="UniProtKB-KW"/>
</dbReference>
<organism evidence="2 3">
    <name type="scientific">Limosilactobacillus mucosae LM1</name>
    <dbReference type="NCBI Taxonomy" id="1130798"/>
    <lineage>
        <taxon>Bacteria</taxon>
        <taxon>Bacillati</taxon>
        <taxon>Bacillota</taxon>
        <taxon>Bacilli</taxon>
        <taxon>Lactobacillales</taxon>
        <taxon>Lactobacillaceae</taxon>
        <taxon>Limosilactobacillus</taxon>
    </lineage>
</organism>
<dbReference type="Gene3D" id="3.40.190.80">
    <property type="match status" value="1"/>
</dbReference>
<feature type="binding site" evidence="1">
    <location>
        <position position="87"/>
    </location>
    <ligand>
        <name>Mg(2+)</name>
        <dbReference type="ChEBI" id="CHEBI:18420"/>
        <label>1</label>
        <note>catalytic</note>
    </ligand>
</feature>
<feature type="binding site" evidence="1">
    <location>
        <position position="207"/>
    </location>
    <ligand>
        <name>Mg(2+)</name>
        <dbReference type="ChEBI" id="CHEBI:18420"/>
        <label>1</label>
        <note>catalytic</note>
    </ligand>
</feature>
<feature type="binding site" evidence="1">
    <location>
        <position position="85"/>
    </location>
    <ligand>
        <name>Mg(2+)</name>
        <dbReference type="ChEBI" id="CHEBI:18420"/>
        <label>1</label>
        <note>catalytic</note>
    </ligand>
</feature>